<organism evidence="1 2">
    <name type="scientific">Cymbomonas tetramitiformis</name>
    <dbReference type="NCBI Taxonomy" id="36881"/>
    <lineage>
        <taxon>Eukaryota</taxon>
        <taxon>Viridiplantae</taxon>
        <taxon>Chlorophyta</taxon>
        <taxon>Pyramimonadophyceae</taxon>
        <taxon>Pyramimonadales</taxon>
        <taxon>Pyramimonadaceae</taxon>
        <taxon>Cymbomonas</taxon>
    </lineage>
</organism>
<evidence type="ECO:0000313" key="2">
    <source>
        <dbReference type="Proteomes" id="UP001190700"/>
    </source>
</evidence>
<evidence type="ECO:0000313" key="1">
    <source>
        <dbReference type="EMBL" id="KAK3252629.1"/>
    </source>
</evidence>
<accession>A0AAE0CE79</accession>
<reference evidence="1 2" key="1">
    <citation type="journal article" date="2015" name="Genome Biol. Evol.">
        <title>Comparative Genomics of a Bacterivorous Green Alga Reveals Evolutionary Causalities and Consequences of Phago-Mixotrophic Mode of Nutrition.</title>
        <authorList>
            <person name="Burns J.A."/>
            <person name="Paasch A."/>
            <person name="Narechania A."/>
            <person name="Kim E."/>
        </authorList>
    </citation>
    <scope>NUCLEOTIDE SEQUENCE [LARGE SCALE GENOMIC DNA]</scope>
    <source>
        <strain evidence="1 2">PLY_AMNH</strain>
    </source>
</reference>
<name>A0AAE0CE79_9CHLO</name>
<protein>
    <submittedName>
        <fullName evidence="1">Uncharacterized protein</fullName>
    </submittedName>
</protein>
<sequence>MSSDKNSCHCVKTFGGRSKDADLGAAGWRLVLLKRLQRVVRQNNFMFSFDPQDGFHMVGIHKKLQKYSHKNFQEFMLFDLQGRLSQCSALPFG</sequence>
<gene>
    <name evidence="1" type="ORF">CYMTET_38090</name>
</gene>
<dbReference type="Proteomes" id="UP001190700">
    <property type="component" value="Unassembled WGS sequence"/>
</dbReference>
<comment type="caution">
    <text evidence="1">The sequence shown here is derived from an EMBL/GenBank/DDBJ whole genome shotgun (WGS) entry which is preliminary data.</text>
</comment>
<dbReference type="AlphaFoldDB" id="A0AAE0CE79"/>
<keyword evidence="2" id="KW-1185">Reference proteome</keyword>
<proteinExistence type="predicted"/>
<dbReference type="EMBL" id="LGRX02025320">
    <property type="protein sequence ID" value="KAK3252629.1"/>
    <property type="molecule type" value="Genomic_DNA"/>
</dbReference>